<dbReference type="EMBL" id="BAABKQ010000001">
    <property type="protein sequence ID" value="GAA4816928.1"/>
    <property type="molecule type" value="Genomic_DNA"/>
</dbReference>
<dbReference type="PANTHER" id="PTHR35004">
    <property type="entry name" value="TRANSPOSASE RV3428C-RELATED"/>
    <property type="match status" value="1"/>
</dbReference>
<dbReference type="CDD" id="cd00093">
    <property type="entry name" value="HTH_XRE"/>
    <property type="match status" value="1"/>
</dbReference>
<gene>
    <name evidence="7" type="ORF">GCM10023353_24240</name>
</gene>
<dbReference type="Gene3D" id="1.10.10.60">
    <property type="entry name" value="Homeodomain-like"/>
    <property type="match status" value="1"/>
</dbReference>
<comment type="caution">
    <text evidence="7">The sequence shown here is derived from an EMBL/GenBank/DDBJ whole genome shotgun (WGS) entry which is preliminary data.</text>
</comment>
<protein>
    <recommendedName>
        <fullName evidence="9">Transposase</fullName>
    </recommendedName>
</protein>
<accession>A0ABP9CV71</accession>
<evidence type="ECO:0000313" key="7">
    <source>
        <dbReference type="EMBL" id="GAA4816928.1"/>
    </source>
</evidence>
<evidence type="ECO:0008006" key="9">
    <source>
        <dbReference type="Google" id="ProtNLM"/>
    </source>
</evidence>
<dbReference type="InterPro" id="IPR001387">
    <property type="entry name" value="Cro/C1-type_HTH"/>
</dbReference>
<keyword evidence="4" id="KW-0233">DNA recombination</keyword>
<dbReference type="PROSITE" id="PS50943">
    <property type="entry name" value="HTH_CROC1"/>
    <property type="match status" value="1"/>
</dbReference>
<proteinExistence type="inferred from homology"/>
<keyword evidence="3" id="KW-0238">DNA-binding</keyword>
<keyword evidence="8" id="KW-1185">Reference proteome</keyword>
<organism evidence="7 8">
    <name type="scientific">Tomitella cavernea</name>
    <dbReference type="NCBI Taxonomy" id="1387982"/>
    <lineage>
        <taxon>Bacteria</taxon>
        <taxon>Bacillati</taxon>
        <taxon>Actinomycetota</taxon>
        <taxon>Actinomycetes</taxon>
        <taxon>Mycobacteriales</taxon>
        <taxon>Tomitella</taxon>
    </lineage>
</organism>
<name>A0ABP9CV71_9ACTN</name>
<evidence type="ECO:0000259" key="5">
    <source>
        <dbReference type="PROSITE" id="PS50531"/>
    </source>
</evidence>
<feature type="domain" description="HTH cro/C1-type" evidence="6">
    <location>
        <begin position="32"/>
        <end position="63"/>
    </location>
</feature>
<evidence type="ECO:0000256" key="2">
    <source>
        <dbReference type="ARBA" id="ARBA00022578"/>
    </source>
</evidence>
<evidence type="ECO:0000256" key="1">
    <source>
        <dbReference type="ARBA" id="ARBA00009277"/>
    </source>
</evidence>
<reference evidence="8" key="1">
    <citation type="journal article" date="2019" name="Int. J. Syst. Evol. Microbiol.">
        <title>The Global Catalogue of Microorganisms (GCM) 10K type strain sequencing project: providing services to taxonomists for standard genome sequencing and annotation.</title>
        <authorList>
            <consortium name="The Broad Institute Genomics Platform"/>
            <consortium name="The Broad Institute Genome Sequencing Center for Infectious Disease"/>
            <person name="Wu L."/>
            <person name="Ma J."/>
        </authorList>
    </citation>
    <scope>NUCLEOTIDE SEQUENCE [LARGE SCALE GENOMIC DNA]</scope>
    <source>
        <strain evidence="8">JCM 18542</strain>
    </source>
</reference>
<evidence type="ECO:0000313" key="8">
    <source>
        <dbReference type="Proteomes" id="UP001500839"/>
    </source>
</evidence>
<dbReference type="PANTHER" id="PTHR35004:SF7">
    <property type="entry name" value="INTEGRASE PROTEIN"/>
    <property type="match status" value="1"/>
</dbReference>
<sequence length="155" mass="17594">MLVVSDHTPAFQGGPTIMLSERSSVDIHALHRRGITISEIARRTGHDRKTIRSYLRGDREPGVRKRAAPDAFEPFIDYVTARLIEDPHLWAVTLLDELQPLGFEGSYQSLTRHIRDRSLRYLPGLRPRHPAAERGDRAPCWGGDPVRLARAARRT</sequence>
<comment type="similarity">
    <text evidence="1">Belongs to the transposase IS21/IS408/IS1162 family.</text>
</comment>
<dbReference type="Proteomes" id="UP001500839">
    <property type="component" value="Unassembled WGS sequence"/>
</dbReference>
<keyword evidence="2" id="KW-0815">Transposition</keyword>
<dbReference type="PROSITE" id="PS50531">
    <property type="entry name" value="HTH_IS21"/>
    <property type="match status" value="1"/>
</dbReference>
<dbReference type="InterPro" id="IPR017894">
    <property type="entry name" value="HTH_IS21_transposase_type"/>
</dbReference>
<evidence type="ECO:0000256" key="3">
    <source>
        <dbReference type="ARBA" id="ARBA00023125"/>
    </source>
</evidence>
<evidence type="ECO:0000259" key="6">
    <source>
        <dbReference type="PROSITE" id="PS50943"/>
    </source>
</evidence>
<feature type="domain" description="HTH IS21-type" evidence="5">
    <location>
        <begin position="22"/>
        <end position="83"/>
    </location>
</feature>
<evidence type="ECO:0000256" key="4">
    <source>
        <dbReference type="ARBA" id="ARBA00023172"/>
    </source>
</evidence>